<dbReference type="Proteomes" id="UP001596528">
    <property type="component" value="Unassembled WGS sequence"/>
</dbReference>
<keyword evidence="3" id="KW-1185">Reference proteome</keyword>
<dbReference type="InterPro" id="IPR012338">
    <property type="entry name" value="Beta-lactam/transpept-like"/>
</dbReference>
<accession>A0ABW2V3I4</accession>
<gene>
    <name evidence="2" type="ORF">ACFQWB_04200</name>
</gene>
<feature type="non-terminal residue" evidence="2">
    <location>
        <position position="104"/>
    </location>
</feature>
<comment type="caution">
    <text evidence="2">The sequence shown here is derived from an EMBL/GenBank/DDBJ whole genome shotgun (WGS) entry which is preliminary data.</text>
</comment>
<protein>
    <submittedName>
        <fullName evidence="2">Serine hydrolase</fullName>
    </submittedName>
</protein>
<organism evidence="2 3">
    <name type="scientific">Paenibacillus thermoaerophilus</name>
    <dbReference type="NCBI Taxonomy" id="1215385"/>
    <lineage>
        <taxon>Bacteria</taxon>
        <taxon>Bacillati</taxon>
        <taxon>Bacillota</taxon>
        <taxon>Bacilli</taxon>
        <taxon>Bacillales</taxon>
        <taxon>Paenibacillaceae</taxon>
        <taxon>Paenibacillus</taxon>
    </lineage>
</organism>
<dbReference type="Pfam" id="PF00144">
    <property type="entry name" value="Beta-lactamase"/>
    <property type="match status" value="1"/>
</dbReference>
<dbReference type="Gene3D" id="3.40.710.10">
    <property type="entry name" value="DD-peptidase/beta-lactamase superfamily"/>
    <property type="match status" value="1"/>
</dbReference>
<dbReference type="InterPro" id="IPR001466">
    <property type="entry name" value="Beta-lactam-related"/>
</dbReference>
<feature type="domain" description="Beta-lactamase-related" evidence="1">
    <location>
        <begin position="47"/>
        <end position="91"/>
    </location>
</feature>
<proteinExistence type="predicted"/>
<keyword evidence="2" id="KW-0378">Hydrolase</keyword>
<dbReference type="EMBL" id="JBHTGQ010000009">
    <property type="protein sequence ID" value="MFC7749147.1"/>
    <property type="molecule type" value="Genomic_DNA"/>
</dbReference>
<sequence length="104" mass="11332">MLRKELVKQEIEGNLERKVASDPTLHNVQLLIHSDKLDIHWLMAAGKTDEGLAHPHQPFHTASVGKTFTSVIVAKLVESGLAKFEDPVADHDSVPSSGVKSIST</sequence>
<evidence type="ECO:0000313" key="2">
    <source>
        <dbReference type="EMBL" id="MFC7749147.1"/>
    </source>
</evidence>
<name>A0ABW2V3I4_9BACL</name>
<reference evidence="3" key="1">
    <citation type="journal article" date="2019" name="Int. J. Syst. Evol. Microbiol.">
        <title>The Global Catalogue of Microorganisms (GCM) 10K type strain sequencing project: providing services to taxonomists for standard genome sequencing and annotation.</title>
        <authorList>
            <consortium name="The Broad Institute Genomics Platform"/>
            <consortium name="The Broad Institute Genome Sequencing Center for Infectious Disease"/>
            <person name="Wu L."/>
            <person name="Ma J."/>
        </authorList>
    </citation>
    <scope>NUCLEOTIDE SEQUENCE [LARGE SCALE GENOMIC DNA]</scope>
    <source>
        <strain evidence="3">JCM 18657</strain>
    </source>
</reference>
<dbReference type="GO" id="GO:0016787">
    <property type="term" value="F:hydrolase activity"/>
    <property type="evidence" value="ECO:0007669"/>
    <property type="project" value="UniProtKB-KW"/>
</dbReference>
<dbReference type="RefSeq" id="WP_379252412.1">
    <property type="nucleotide sequence ID" value="NZ_JBHTGQ010000009.1"/>
</dbReference>
<evidence type="ECO:0000259" key="1">
    <source>
        <dbReference type="Pfam" id="PF00144"/>
    </source>
</evidence>
<evidence type="ECO:0000313" key="3">
    <source>
        <dbReference type="Proteomes" id="UP001596528"/>
    </source>
</evidence>
<dbReference type="SUPFAM" id="SSF56601">
    <property type="entry name" value="beta-lactamase/transpeptidase-like"/>
    <property type="match status" value="1"/>
</dbReference>